<evidence type="ECO:0000256" key="6">
    <source>
        <dbReference type="ARBA" id="ARBA00025083"/>
    </source>
</evidence>
<dbReference type="RefSeq" id="XP_064850762.1">
    <property type="nucleotide sequence ID" value="XM_064994690.1"/>
</dbReference>
<gene>
    <name evidence="8" type="ORF">DASC09_010870</name>
</gene>
<feature type="region of interest" description="Disordered" evidence="7">
    <location>
        <begin position="49"/>
        <end position="70"/>
    </location>
</feature>
<evidence type="ECO:0000256" key="7">
    <source>
        <dbReference type="SAM" id="MobiDB-lite"/>
    </source>
</evidence>
<evidence type="ECO:0000313" key="9">
    <source>
        <dbReference type="Proteomes" id="UP001360560"/>
    </source>
</evidence>
<dbReference type="GO" id="GO:0030686">
    <property type="term" value="C:90S preribosome"/>
    <property type="evidence" value="ECO:0007669"/>
    <property type="project" value="InterPro"/>
</dbReference>
<sequence length="191" mass="21302">MGVTKKNGKSLRTKLRSKSLHGVSRSMTKDDKIVKKVHNKIEAKLVKSLTQEGKPDVPTDGHNVLDSNDPNYKNFTNVSKSSIRRRKRKLRDALKPKMDDMLDTLNEIGGHDKTSTIATTTSITGPGKNTKYEYLETKNKHIPNPHKSKGKAFVETAERKNFNGTLANGSFRNSPFATLKDRIANNLNTIG</sequence>
<dbReference type="GeneID" id="90071741"/>
<dbReference type="EMBL" id="BTFZ01000002">
    <property type="protein sequence ID" value="GMM33762.1"/>
    <property type="molecule type" value="Genomic_DNA"/>
</dbReference>
<comment type="function">
    <text evidence="6">Involved in ribosome biogenesis. Required for normal pre-rRNA processing in internal transcribed spacer 1 (ITS1). May be involved in the movements of the replication forks.</text>
</comment>
<dbReference type="Pfam" id="PF15341">
    <property type="entry name" value="SLX9"/>
    <property type="match status" value="1"/>
</dbReference>
<feature type="compositionally biased region" description="Basic residues" evidence="7">
    <location>
        <begin position="1"/>
        <end position="19"/>
    </location>
</feature>
<evidence type="ECO:0000256" key="1">
    <source>
        <dbReference type="ARBA" id="ARBA00004604"/>
    </source>
</evidence>
<feature type="region of interest" description="Disordered" evidence="7">
    <location>
        <begin position="1"/>
        <end position="30"/>
    </location>
</feature>
<dbReference type="GO" id="GO:0005730">
    <property type="term" value="C:nucleolus"/>
    <property type="evidence" value="ECO:0007669"/>
    <property type="project" value="UniProtKB-SubCell"/>
</dbReference>
<comment type="subunit">
    <text evidence="3">Interacts with the 35S, 23S and 20S pre-rRNAs and with the U3 snoRNA.</text>
</comment>
<keyword evidence="5" id="KW-0539">Nucleus</keyword>
<evidence type="ECO:0000256" key="3">
    <source>
        <dbReference type="ARBA" id="ARBA00011523"/>
    </source>
</evidence>
<keyword evidence="9" id="KW-1185">Reference proteome</keyword>
<dbReference type="GO" id="GO:0000462">
    <property type="term" value="P:maturation of SSU-rRNA from tricistronic rRNA transcript (SSU-rRNA, 5.8S rRNA, LSU-rRNA)"/>
    <property type="evidence" value="ECO:0007669"/>
    <property type="project" value="InterPro"/>
</dbReference>
<dbReference type="Proteomes" id="UP001360560">
    <property type="component" value="Unassembled WGS sequence"/>
</dbReference>
<evidence type="ECO:0000256" key="5">
    <source>
        <dbReference type="ARBA" id="ARBA00023242"/>
    </source>
</evidence>
<accession>A0AAV5QG62</accession>
<comment type="subcellular location">
    <subcellularLocation>
        <location evidence="1">Nucleus</location>
        <location evidence="1">Nucleolus</location>
    </subcellularLocation>
</comment>
<evidence type="ECO:0000313" key="8">
    <source>
        <dbReference type="EMBL" id="GMM33762.1"/>
    </source>
</evidence>
<name>A0AAV5QG62_9ASCO</name>
<dbReference type="GO" id="GO:0030688">
    <property type="term" value="C:preribosome, small subunit precursor"/>
    <property type="evidence" value="ECO:0007669"/>
    <property type="project" value="InterPro"/>
</dbReference>
<organism evidence="8 9">
    <name type="scientific">Saccharomycopsis crataegensis</name>
    <dbReference type="NCBI Taxonomy" id="43959"/>
    <lineage>
        <taxon>Eukaryota</taxon>
        <taxon>Fungi</taxon>
        <taxon>Dikarya</taxon>
        <taxon>Ascomycota</taxon>
        <taxon>Saccharomycotina</taxon>
        <taxon>Saccharomycetes</taxon>
        <taxon>Saccharomycopsidaceae</taxon>
        <taxon>Saccharomycopsis</taxon>
    </lineage>
</organism>
<proteinExistence type="inferred from homology"/>
<comment type="similarity">
    <text evidence="2">Belongs to the SLX9 family.</text>
</comment>
<protein>
    <recommendedName>
        <fullName evidence="4">Ribosome biogenesis protein SLX9</fullName>
    </recommendedName>
</protein>
<comment type="caution">
    <text evidence="8">The sequence shown here is derived from an EMBL/GenBank/DDBJ whole genome shotgun (WGS) entry which is preliminary data.</text>
</comment>
<evidence type="ECO:0000256" key="2">
    <source>
        <dbReference type="ARBA" id="ARBA00011022"/>
    </source>
</evidence>
<reference evidence="8 9" key="1">
    <citation type="journal article" date="2023" name="Elife">
        <title>Identification of key yeast species and microbe-microbe interactions impacting larval growth of Drosophila in the wild.</title>
        <authorList>
            <person name="Mure A."/>
            <person name="Sugiura Y."/>
            <person name="Maeda R."/>
            <person name="Honda K."/>
            <person name="Sakurai N."/>
            <person name="Takahashi Y."/>
            <person name="Watada M."/>
            <person name="Katoh T."/>
            <person name="Gotoh A."/>
            <person name="Gotoh Y."/>
            <person name="Taniguchi I."/>
            <person name="Nakamura K."/>
            <person name="Hayashi T."/>
            <person name="Katayama T."/>
            <person name="Uemura T."/>
            <person name="Hattori Y."/>
        </authorList>
    </citation>
    <scope>NUCLEOTIDE SEQUENCE [LARGE SCALE GENOMIC DNA]</scope>
    <source>
        <strain evidence="8 9">SC-9</strain>
    </source>
</reference>
<dbReference type="InterPro" id="IPR028160">
    <property type="entry name" value="Slx9-like"/>
</dbReference>
<dbReference type="AlphaFoldDB" id="A0AAV5QG62"/>
<evidence type="ECO:0000256" key="4">
    <source>
        <dbReference type="ARBA" id="ARBA00021321"/>
    </source>
</evidence>